<feature type="chain" id="PRO_5043010902" evidence="4">
    <location>
        <begin position="25"/>
        <end position="502"/>
    </location>
</feature>
<comment type="similarity">
    <text evidence="1">Belongs to the bacterial solute-binding protein 5 family.</text>
</comment>
<dbReference type="KEGG" id="vab:WPS_08770"/>
<dbReference type="SUPFAM" id="SSF53850">
    <property type="entry name" value="Periplasmic binding protein-like II"/>
    <property type="match status" value="1"/>
</dbReference>
<dbReference type="GO" id="GO:0043190">
    <property type="term" value="C:ATP-binding cassette (ABC) transporter complex"/>
    <property type="evidence" value="ECO:0007669"/>
    <property type="project" value="InterPro"/>
</dbReference>
<dbReference type="InterPro" id="IPR030678">
    <property type="entry name" value="Peptide/Ni-bd"/>
</dbReference>
<accession>A0AAN1XW52</accession>
<evidence type="ECO:0000313" key="6">
    <source>
        <dbReference type="EMBL" id="BDE05601.1"/>
    </source>
</evidence>
<evidence type="ECO:0000259" key="5">
    <source>
        <dbReference type="Pfam" id="PF00496"/>
    </source>
</evidence>
<dbReference type="Gene3D" id="3.10.105.10">
    <property type="entry name" value="Dipeptide-binding Protein, Domain 3"/>
    <property type="match status" value="1"/>
</dbReference>
<dbReference type="Gene3D" id="3.40.190.10">
    <property type="entry name" value="Periplasmic binding protein-like II"/>
    <property type="match status" value="1"/>
</dbReference>
<sequence length="502" mass="55453">MKRVFAVLASVVVTLLPAAGPRAADATVTISQGVDADTLNPIATTITPTFNVVQHVYERLADFGARPGDYEPRLALSWRRVNPTTEEYKLRRGVTFSNGDPFTSADVRYTVDWIKNPANASKQTPYVRDIDRVETPDPYTVRLISKVPTAIPPGLQNPLFIVDAKYFQAKGNAYVAEHPIGTGPYVLREWKRDDLTAFDANPHWWGGKPKVEHVIFKPIPEAAARVAALRTGATDVITNVPPQYQIQLTGGTNTKLVSTRSLRQLFIAFNTLQPGPQQNKLVRQAINYAVDVPAIVKNVLGGRGYEIASPIPPNYFGYDPSVPAYPHDLAKAKALLAKAGFPDGKGIALTVNAPIGRYNRDREVAEAVAGQLQAAGITATVRPQEWVTYSDQVNRRALTPLYELGWNQPSADADGIITALFTSNAPLSCYANPEIDKLADQARGELDVAKRKALYKRIATILHEDAPWIVLFEYEDLYATSKRVQWQPRGDEYIRAYEMSLT</sequence>
<dbReference type="Gene3D" id="3.90.76.10">
    <property type="entry name" value="Dipeptide-binding Protein, Domain 1"/>
    <property type="match status" value="1"/>
</dbReference>
<keyword evidence="7" id="KW-1185">Reference proteome</keyword>
<proteinExistence type="inferred from homology"/>
<dbReference type="Proteomes" id="UP001317532">
    <property type="component" value="Chromosome"/>
</dbReference>
<organism evidence="6 7">
    <name type="scientific">Vulcanimicrobium alpinum</name>
    <dbReference type="NCBI Taxonomy" id="3016050"/>
    <lineage>
        <taxon>Bacteria</taxon>
        <taxon>Bacillati</taxon>
        <taxon>Vulcanimicrobiota</taxon>
        <taxon>Vulcanimicrobiia</taxon>
        <taxon>Vulcanimicrobiales</taxon>
        <taxon>Vulcanimicrobiaceae</taxon>
        <taxon>Vulcanimicrobium</taxon>
    </lineage>
</organism>
<dbReference type="InterPro" id="IPR039424">
    <property type="entry name" value="SBP_5"/>
</dbReference>
<feature type="signal peptide" evidence="4">
    <location>
        <begin position="1"/>
        <end position="24"/>
    </location>
</feature>
<reference evidence="6 7" key="1">
    <citation type="journal article" date="2022" name="ISME Commun">
        <title>Vulcanimicrobium alpinus gen. nov. sp. nov., the first cultivated representative of the candidate phylum 'Eremiobacterota', is a metabolically versatile aerobic anoxygenic phototroph.</title>
        <authorList>
            <person name="Yabe S."/>
            <person name="Muto K."/>
            <person name="Abe K."/>
            <person name="Yokota A."/>
            <person name="Staudigel H."/>
            <person name="Tebo B.M."/>
        </authorList>
    </citation>
    <scope>NUCLEOTIDE SEQUENCE [LARGE SCALE GENOMIC DNA]</scope>
    <source>
        <strain evidence="6 7">WC8-2</strain>
    </source>
</reference>
<dbReference type="PIRSF" id="PIRSF002741">
    <property type="entry name" value="MppA"/>
    <property type="match status" value="1"/>
</dbReference>
<dbReference type="GO" id="GO:0015833">
    <property type="term" value="P:peptide transport"/>
    <property type="evidence" value="ECO:0007669"/>
    <property type="project" value="TreeGrafter"/>
</dbReference>
<gene>
    <name evidence="6" type="ORF">WPS_08770</name>
</gene>
<dbReference type="RefSeq" id="WP_317996630.1">
    <property type="nucleotide sequence ID" value="NZ_AP025523.1"/>
</dbReference>
<dbReference type="Pfam" id="PF00496">
    <property type="entry name" value="SBP_bac_5"/>
    <property type="match status" value="1"/>
</dbReference>
<evidence type="ECO:0000256" key="1">
    <source>
        <dbReference type="ARBA" id="ARBA00005695"/>
    </source>
</evidence>
<evidence type="ECO:0000256" key="2">
    <source>
        <dbReference type="ARBA" id="ARBA00022448"/>
    </source>
</evidence>
<feature type="domain" description="Solute-binding protein family 5" evidence="5">
    <location>
        <begin position="70"/>
        <end position="424"/>
    </location>
</feature>
<dbReference type="PANTHER" id="PTHR30290:SF9">
    <property type="entry name" value="OLIGOPEPTIDE-BINDING PROTEIN APPA"/>
    <property type="match status" value="1"/>
</dbReference>
<dbReference type="GO" id="GO:0042597">
    <property type="term" value="C:periplasmic space"/>
    <property type="evidence" value="ECO:0007669"/>
    <property type="project" value="UniProtKB-ARBA"/>
</dbReference>
<dbReference type="PANTHER" id="PTHR30290">
    <property type="entry name" value="PERIPLASMIC BINDING COMPONENT OF ABC TRANSPORTER"/>
    <property type="match status" value="1"/>
</dbReference>
<evidence type="ECO:0000313" key="7">
    <source>
        <dbReference type="Proteomes" id="UP001317532"/>
    </source>
</evidence>
<name>A0AAN1XW52_UNVUL</name>
<protein>
    <submittedName>
        <fullName evidence="6">ABC transporter substrate-binding protein</fullName>
    </submittedName>
</protein>
<dbReference type="EMBL" id="AP025523">
    <property type="protein sequence ID" value="BDE05601.1"/>
    <property type="molecule type" value="Genomic_DNA"/>
</dbReference>
<dbReference type="InterPro" id="IPR000914">
    <property type="entry name" value="SBP_5_dom"/>
</dbReference>
<keyword evidence="3 4" id="KW-0732">Signal</keyword>
<keyword evidence="2" id="KW-0813">Transport</keyword>
<dbReference type="AlphaFoldDB" id="A0AAN1XW52"/>
<dbReference type="GO" id="GO:1904680">
    <property type="term" value="F:peptide transmembrane transporter activity"/>
    <property type="evidence" value="ECO:0007669"/>
    <property type="project" value="TreeGrafter"/>
</dbReference>
<evidence type="ECO:0000256" key="4">
    <source>
        <dbReference type="SAM" id="SignalP"/>
    </source>
</evidence>
<evidence type="ECO:0000256" key="3">
    <source>
        <dbReference type="ARBA" id="ARBA00022729"/>
    </source>
</evidence>